<sequence length="288" mass="29367">MSPLITVDELRALSPVLVDVTWNLAGPPGKEAYDGGHLPGAYFVDLDTELAGPPGPGRHPLPDATTVTATFHRLGITSADTPVVVYDAANSMSAARAWWIFRYFGLTNVRVLDGGLAAWKAAGGEVTTEAPTEAADAATSEATGDSAPGGAAAFAATPGHLPVLDAEGAAEVAAKGILLDARAPQRFAGDVEPMDPVAGHIPGATNAPTTANVDESGRFLPAADLRTRFENLGVAPDGDTAVYCGSGVTATHEALALETAGLPATVYIGSWSDWITDPTRPIATGSGD</sequence>
<proteinExistence type="predicted"/>
<dbReference type="EMBL" id="SZPZ01000002">
    <property type="protein sequence ID" value="TKK80376.1"/>
    <property type="molecule type" value="Genomic_DNA"/>
</dbReference>
<dbReference type="Pfam" id="PF00581">
    <property type="entry name" value="Rhodanese"/>
    <property type="match status" value="2"/>
</dbReference>
<dbReference type="PANTHER" id="PTHR11364:SF27">
    <property type="entry name" value="SULFURTRANSFERASE"/>
    <property type="match status" value="1"/>
</dbReference>
<dbReference type="InterPro" id="IPR001307">
    <property type="entry name" value="Thiosulphate_STrfase_CS"/>
</dbReference>
<dbReference type="SMART" id="SM00450">
    <property type="entry name" value="RHOD"/>
    <property type="match status" value="2"/>
</dbReference>
<dbReference type="Proteomes" id="UP000305836">
    <property type="component" value="Unassembled WGS sequence"/>
</dbReference>
<dbReference type="InterPro" id="IPR001763">
    <property type="entry name" value="Rhodanese-like_dom"/>
</dbReference>
<keyword evidence="6" id="KW-1185">Reference proteome</keyword>
<dbReference type="CDD" id="cd01449">
    <property type="entry name" value="TST_Repeat_2"/>
    <property type="match status" value="1"/>
</dbReference>
<evidence type="ECO:0000256" key="2">
    <source>
        <dbReference type="ARBA" id="ARBA00022737"/>
    </source>
</evidence>
<dbReference type="CDD" id="cd01448">
    <property type="entry name" value="TST_Repeat_1"/>
    <property type="match status" value="1"/>
</dbReference>
<dbReference type="InterPro" id="IPR036873">
    <property type="entry name" value="Rhodanese-like_dom_sf"/>
</dbReference>
<dbReference type="Gene3D" id="3.40.250.10">
    <property type="entry name" value="Rhodanese-like domain"/>
    <property type="match status" value="2"/>
</dbReference>
<dbReference type="AlphaFoldDB" id="A0A4U3LZL4"/>
<dbReference type="PROSITE" id="PS00380">
    <property type="entry name" value="RHODANESE_1"/>
    <property type="match status" value="1"/>
</dbReference>
<accession>A0A4U3LZL4</accession>
<evidence type="ECO:0000313" key="6">
    <source>
        <dbReference type="Proteomes" id="UP000305836"/>
    </source>
</evidence>
<keyword evidence="1 5" id="KW-0808">Transferase</keyword>
<dbReference type="InterPro" id="IPR045078">
    <property type="entry name" value="TST/MPST-like"/>
</dbReference>
<name>A0A4U3LZL4_9ACTN</name>
<evidence type="ECO:0000256" key="3">
    <source>
        <dbReference type="SAM" id="MobiDB-lite"/>
    </source>
</evidence>
<dbReference type="PANTHER" id="PTHR11364">
    <property type="entry name" value="THIOSULFATE SULFERTANSFERASE"/>
    <property type="match status" value="1"/>
</dbReference>
<feature type="domain" description="Rhodanese" evidence="4">
    <location>
        <begin position="16"/>
        <end position="128"/>
    </location>
</feature>
<dbReference type="GO" id="GO:0004792">
    <property type="term" value="F:thiosulfate-cyanide sulfurtransferase activity"/>
    <property type="evidence" value="ECO:0007669"/>
    <property type="project" value="InterPro"/>
</dbReference>
<organism evidence="5 6">
    <name type="scientific">Kribbella jiaozuonensis</name>
    <dbReference type="NCBI Taxonomy" id="2575441"/>
    <lineage>
        <taxon>Bacteria</taxon>
        <taxon>Bacillati</taxon>
        <taxon>Actinomycetota</taxon>
        <taxon>Actinomycetes</taxon>
        <taxon>Propionibacteriales</taxon>
        <taxon>Kribbellaceae</taxon>
        <taxon>Kribbella</taxon>
    </lineage>
</organism>
<dbReference type="OrthoDB" id="9770030at2"/>
<evidence type="ECO:0000256" key="1">
    <source>
        <dbReference type="ARBA" id="ARBA00022679"/>
    </source>
</evidence>
<protein>
    <submittedName>
        <fullName evidence="5">Sulfurtransferase</fullName>
    </submittedName>
</protein>
<feature type="region of interest" description="Disordered" evidence="3">
    <location>
        <begin position="125"/>
        <end position="146"/>
    </location>
</feature>
<comment type="caution">
    <text evidence="5">The sequence shown here is derived from an EMBL/GenBank/DDBJ whole genome shotgun (WGS) entry which is preliminary data.</text>
</comment>
<dbReference type="SUPFAM" id="SSF52821">
    <property type="entry name" value="Rhodanese/Cell cycle control phosphatase"/>
    <property type="match status" value="2"/>
</dbReference>
<evidence type="ECO:0000259" key="4">
    <source>
        <dbReference type="PROSITE" id="PS50206"/>
    </source>
</evidence>
<gene>
    <name evidence="5" type="ORF">FDA38_18865</name>
</gene>
<keyword evidence="2" id="KW-0677">Repeat</keyword>
<reference evidence="5 6" key="1">
    <citation type="submission" date="2019-04" db="EMBL/GenBank/DDBJ databases">
        <title>Kribbella sp. NEAU-THZ 27 nov., a novel actinomycete isolated from soil.</title>
        <authorList>
            <person name="Duan L."/>
        </authorList>
    </citation>
    <scope>NUCLEOTIDE SEQUENCE [LARGE SCALE GENOMIC DNA]</scope>
    <source>
        <strain evidence="6">NEAU-THZ27</strain>
    </source>
</reference>
<dbReference type="PROSITE" id="PS50206">
    <property type="entry name" value="RHODANESE_3"/>
    <property type="match status" value="2"/>
</dbReference>
<dbReference type="RefSeq" id="WP_137255312.1">
    <property type="nucleotide sequence ID" value="NZ_JBHSPQ010000001.1"/>
</dbReference>
<feature type="domain" description="Rhodanese" evidence="4">
    <location>
        <begin position="172"/>
        <end position="283"/>
    </location>
</feature>
<evidence type="ECO:0000313" key="5">
    <source>
        <dbReference type="EMBL" id="TKK80376.1"/>
    </source>
</evidence>